<accession>A0A084ACH2</accession>
<dbReference type="PATRIC" id="fig|1415168.3.peg.719"/>
<dbReference type="PANTHER" id="PTHR11328">
    <property type="entry name" value="MAJOR FACILITATOR SUPERFAMILY DOMAIN-CONTAINING PROTEIN"/>
    <property type="match status" value="1"/>
</dbReference>
<dbReference type="RefSeq" id="WP_042747882.1">
    <property type="nucleotide sequence ID" value="NZ_AZSI01000014.1"/>
</dbReference>
<comment type="caution">
    <text evidence="2">The sequence shown here is derived from an EMBL/GenBank/DDBJ whole genome shotgun (WGS) entry which is preliminary data.</text>
</comment>
<protein>
    <submittedName>
        <fullName evidence="2">Na+/galactoside symporter</fullName>
    </submittedName>
</protein>
<keyword evidence="1" id="KW-0472">Membrane</keyword>
<feature type="transmembrane region" description="Helical" evidence="1">
    <location>
        <begin position="21"/>
        <end position="48"/>
    </location>
</feature>
<dbReference type="PANTHER" id="PTHR11328:SF24">
    <property type="entry name" value="MAJOR FACILITATOR SUPERFAMILY (MFS) PROFILE DOMAIN-CONTAINING PROTEIN"/>
    <property type="match status" value="1"/>
</dbReference>
<dbReference type="GO" id="GO:0015293">
    <property type="term" value="F:symporter activity"/>
    <property type="evidence" value="ECO:0007669"/>
    <property type="project" value="InterPro"/>
</dbReference>
<dbReference type="GO" id="GO:0005886">
    <property type="term" value="C:plasma membrane"/>
    <property type="evidence" value="ECO:0007669"/>
    <property type="project" value="TreeGrafter"/>
</dbReference>
<dbReference type="GO" id="GO:0008643">
    <property type="term" value="P:carbohydrate transport"/>
    <property type="evidence" value="ECO:0007669"/>
    <property type="project" value="InterPro"/>
</dbReference>
<feature type="transmembrane region" description="Helical" evidence="1">
    <location>
        <begin position="254"/>
        <end position="277"/>
    </location>
</feature>
<dbReference type="AlphaFoldDB" id="A0A084ACH2"/>
<evidence type="ECO:0000256" key="1">
    <source>
        <dbReference type="SAM" id="Phobius"/>
    </source>
</evidence>
<feature type="transmembrane region" description="Helical" evidence="1">
    <location>
        <begin position="95"/>
        <end position="114"/>
    </location>
</feature>
<dbReference type="Gene3D" id="1.20.1250.20">
    <property type="entry name" value="MFS general substrate transporter like domains"/>
    <property type="match status" value="1"/>
</dbReference>
<sequence>MAEKQKTSWVYTPKEINTRRGLLYGLTDLMGGGWNNIVSGVIFVFVLSQGISPLFTGAVLGIGRIIDAIWSLFFGAITDRFYRTKLGRKYGRRHFFIALGGILFAILFPMFWISTSSWQYYLWVYVAIEVAISMILIPWETLPTEMTPDYKKRTTLSGSRMFISATGTAIVFFTLAVLKSFNNPNAYLYTGITWTVIFVIAIFTSWRASWERPLTPEFLAELDAQPRLGFGGFMKKTVTDYFGTFKNKSFRKHLLVYLLSFTGKDFYSTLLPTFIVIGLSGTSANAPWVLQALSAFGILSTIAAVKLMVTRGPKYLFNLSYLSIIVAMLGYLVIYLTGINNPMWMLVIVSIIYQLGRGILEFTPWNVFPFIPDVDRIFTHGDKAGVYASVMTFFRKSTGALATYIAGWALEEIGFNSTTMTTHTNTPLGIQHGIMLIFIFVPIGLLVAALNAARTFKLNRANHDILKAELQRLEEGGSKADVTLEARQVVELLTGHPYEKCWPDQADI</sequence>
<feature type="transmembrane region" description="Helical" evidence="1">
    <location>
        <begin position="120"/>
        <end position="139"/>
    </location>
</feature>
<feature type="transmembrane region" description="Helical" evidence="1">
    <location>
        <begin position="430"/>
        <end position="450"/>
    </location>
</feature>
<feature type="transmembrane region" description="Helical" evidence="1">
    <location>
        <begin position="316"/>
        <end position="337"/>
    </location>
</feature>
<proteinExistence type="predicted"/>
<gene>
    <name evidence="2" type="ORF">U725_00678</name>
</gene>
<keyword evidence="1" id="KW-1133">Transmembrane helix</keyword>
<dbReference type="EMBL" id="AZSI01000014">
    <property type="protein sequence ID" value="KEY63001.1"/>
    <property type="molecule type" value="Genomic_DNA"/>
</dbReference>
<reference evidence="2 3" key="1">
    <citation type="submission" date="2014-06" db="EMBL/GenBank/DDBJ databases">
        <title>Draft genome sequence of the putrescine producing strain Lactococcus lactis subsp cremoris GE214.</title>
        <authorList>
            <person name="Ladero V."/>
            <person name="Linares D.M."/>
            <person name="del Rio B."/>
            <person name="Mayo B."/>
            <person name="Martin M.C."/>
            <person name="Fernandez M."/>
            <person name="Alvarez M.A."/>
        </authorList>
    </citation>
    <scope>NUCLEOTIDE SEQUENCE [LARGE SCALE GENOMIC DNA]</scope>
    <source>
        <strain evidence="2 3">GE214</strain>
    </source>
</reference>
<feature type="transmembrane region" description="Helical" evidence="1">
    <location>
        <begin position="54"/>
        <end position="74"/>
    </location>
</feature>
<dbReference type="Proteomes" id="UP000028401">
    <property type="component" value="Unassembled WGS sequence"/>
</dbReference>
<dbReference type="Pfam" id="PF13347">
    <property type="entry name" value="MFS_2"/>
    <property type="match status" value="1"/>
</dbReference>
<dbReference type="InterPro" id="IPR036259">
    <property type="entry name" value="MFS_trans_sf"/>
</dbReference>
<name>A0A084ACH2_LACLC</name>
<evidence type="ECO:0000313" key="3">
    <source>
        <dbReference type="Proteomes" id="UP000028401"/>
    </source>
</evidence>
<feature type="transmembrane region" description="Helical" evidence="1">
    <location>
        <begin position="384"/>
        <end position="410"/>
    </location>
</feature>
<feature type="transmembrane region" description="Helical" evidence="1">
    <location>
        <begin position="289"/>
        <end position="309"/>
    </location>
</feature>
<feature type="transmembrane region" description="Helical" evidence="1">
    <location>
        <begin position="343"/>
        <end position="363"/>
    </location>
</feature>
<dbReference type="InterPro" id="IPR039672">
    <property type="entry name" value="MFS_2"/>
</dbReference>
<feature type="transmembrane region" description="Helical" evidence="1">
    <location>
        <begin position="187"/>
        <end position="206"/>
    </location>
</feature>
<dbReference type="SUPFAM" id="SSF103473">
    <property type="entry name" value="MFS general substrate transporter"/>
    <property type="match status" value="1"/>
</dbReference>
<feature type="transmembrane region" description="Helical" evidence="1">
    <location>
        <begin position="160"/>
        <end position="181"/>
    </location>
</feature>
<evidence type="ECO:0000313" key="2">
    <source>
        <dbReference type="EMBL" id="KEY63001.1"/>
    </source>
</evidence>
<keyword evidence="1" id="KW-0812">Transmembrane</keyword>
<organism evidence="2 3">
    <name type="scientific">Lactococcus cremoris subsp. cremoris GE214</name>
    <dbReference type="NCBI Taxonomy" id="1415168"/>
    <lineage>
        <taxon>Bacteria</taxon>
        <taxon>Bacillati</taxon>
        <taxon>Bacillota</taxon>
        <taxon>Bacilli</taxon>
        <taxon>Lactobacillales</taxon>
        <taxon>Streptococcaceae</taxon>
        <taxon>Lactococcus</taxon>
        <taxon>Lactococcus cremoris subsp. cremoris</taxon>
    </lineage>
</organism>